<accession>A0A336KJG6</accession>
<evidence type="ECO:0000256" key="4">
    <source>
        <dbReference type="ARBA" id="ARBA00022729"/>
    </source>
</evidence>
<reference evidence="7" key="2">
    <citation type="submission" date="2018-07" db="EMBL/GenBank/DDBJ databases">
        <authorList>
            <person name="Quirk P.G."/>
            <person name="Krulwich T.A."/>
        </authorList>
    </citation>
    <scope>NUCLEOTIDE SEQUENCE</scope>
</reference>
<name>A0A336KJG6_CULSO</name>
<dbReference type="GO" id="GO:0005576">
    <property type="term" value="C:extracellular region"/>
    <property type="evidence" value="ECO:0007669"/>
    <property type="project" value="UniProtKB-SubCell"/>
</dbReference>
<comment type="subcellular location">
    <subcellularLocation>
        <location evidence="1">Secreted</location>
    </subcellularLocation>
</comment>
<dbReference type="PANTHER" id="PTHR10009:SF10">
    <property type="entry name" value="L-DOPACHROME TAUTOMERASE YELLOW-F-RELATED"/>
    <property type="match status" value="1"/>
</dbReference>
<dbReference type="EMBL" id="UFQT01000574">
    <property type="protein sequence ID" value="SSX25416.1"/>
    <property type="molecule type" value="Genomic_DNA"/>
</dbReference>
<feature type="chain" id="PRO_5036062060" evidence="5">
    <location>
        <begin position="23"/>
        <end position="447"/>
    </location>
</feature>
<organism evidence="6">
    <name type="scientific">Culicoides sonorensis</name>
    <name type="common">Biting midge</name>
    <dbReference type="NCBI Taxonomy" id="179676"/>
    <lineage>
        <taxon>Eukaryota</taxon>
        <taxon>Metazoa</taxon>
        <taxon>Ecdysozoa</taxon>
        <taxon>Arthropoda</taxon>
        <taxon>Hexapoda</taxon>
        <taxon>Insecta</taxon>
        <taxon>Pterygota</taxon>
        <taxon>Neoptera</taxon>
        <taxon>Endopterygota</taxon>
        <taxon>Diptera</taxon>
        <taxon>Nematocera</taxon>
        <taxon>Chironomoidea</taxon>
        <taxon>Ceratopogonidae</taxon>
        <taxon>Ceratopogoninae</taxon>
        <taxon>Culicoides</taxon>
        <taxon>Monoculicoides</taxon>
    </lineage>
</organism>
<evidence type="ECO:0000256" key="2">
    <source>
        <dbReference type="ARBA" id="ARBA00009127"/>
    </source>
</evidence>
<dbReference type="PANTHER" id="PTHR10009">
    <property type="entry name" value="PROTEIN YELLOW-RELATED"/>
    <property type="match status" value="1"/>
</dbReference>
<dbReference type="AlphaFoldDB" id="A0A336KJG6"/>
<keyword evidence="3" id="KW-0964">Secreted</keyword>
<dbReference type="VEuPathDB" id="VectorBase:CSON012333"/>
<evidence type="ECO:0000256" key="3">
    <source>
        <dbReference type="ARBA" id="ARBA00022525"/>
    </source>
</evidence>
<evidence type="ECO:0000313" key="7">
    <source>
        <dbReference type="EMBL" id="SSX25416.1"/>
    </source>
</evidence>
<gene>
    <name evidence="6" type="primary">CSON012333</name>
</gene>
<evidence type="ECO:0000256" key="5">
    <source>
        <dbReference type="SAM" id="SignalP"/>
    </source>
</evidence>
<comment type="similarity">
    <text evidence="2">Belongs to the major royal jelly protein family.</text>
</comment>
<dbReference type="InterPro" id="IPR017996">
    <property type="entry name" value="MRJP/yellow-related"/>
</dbReference>
<keyword evidence="4 5" id="KW-0732">Signal</keyword>
<dbReference type="OMA" id="FHAMASN"/>
<dbReference type="InterPro" id="IPR011042">
    <property type="entry name" value="6-blade_b-propeller_TolB-like"/>
</dbReference>
<protein>
    <submittedName>
        <fullName evidence="6">CSON012333 protein</fullName>
    </submittedName>
</protein>
<dbReference type="SUPFAM" id="SSF63829">
    <property type="entry name" value="Calcium-dependent phosphotriesterase"/>
    <property type="match status" value="1"/>
</dbReference>
<evidence type="ECO:0000313" key="6">
    <source>
        <dbReference type="EMBL" id="SSX05054.1"/>
    </source>
</evidence>
<reference evidence="6" key="1">
    <citation type="submission" date="2018-04" db="EMBL/GenBank/DDBJ databases">
        <authorList>
            <person name="Go L.Y."/>
            <person name="Mitchell J.A."/>
        </authorList>
    </citation>
    <scope>NUCLEOTIDE SEQUENCE</scope>
    <source>
        <tissue evidence="6">Whole organism</tissue>
    </source>
</reference>
<dbReference type="Gene3D" id="2.120.10.30">
    <property type="entry name" value="TolB, C-terminal domain"/>
    <property type="match status" value="1"/>
</dbReference>
<evidence type="ECO:0000256" key="1">
    <source>
        <dbReference type="ARBA" id="ARBA00004613"/>
    </source>
</evidence>
<dbReference type="Pfam" id="PF03022">
    <property type="entry name" value="MRJP"/>
    <property type="match status" value="1"/>
</dbReference>
<sequence>MSENDFKMIRILVVLLIPCVICQEQNKNRFSLDQGELEGHFEGNKKLENIMEEVYLWKQIGYDGIQSLRSDAITFPSNDSKMSLDFVPYNNVPMGVDHFEGRLFITMPRRRTGIPSTLNYIDMNLNSRNRSPLLKPFPDIMATSLHTDFRADPNKIISVYRTRIDECKRLWFVDTGLLEYPANAMQIQPPSIWIMNPKNGNVIRRFEFPANIEQRGNGVASITVDVNPRNCNEAFAYIPDLFFNRIYVYSFKDNRMWSFYHNYFRMDPFEGDLNVAGHQFQWDDGIFSITLGPRRRDTFRDVYFHPMISTNEFVVSSEVLQNEENSNRQWHGSDFHLLGNRGPGTQSAMHQFDLTTGVLFFSEIGRNAIGCMNSNRPINKENHAIVAQDNDRMIYPSDLKVDVDGTLWVFTNTMPRFIYSQLNTSEYNFRIWKANTRDIIRGTICSN</sequence>
<dbReference type="EMBL" id="UFQS01000574">
    <property type="protein sequence ID" value="SSX05054.1"/>
    <property type="molecule type" value="Genomic_DNA"/>
</dbReference>
<proteinExistence type="inferred from homology"/>
<feature type="signal peptide" evidence="5">
    <location>
        <begin position="1"/>
        <end position="22"/>
    </location>
</feature>